<gene>
    <name evidence="2" type="ORF">PMACD_LOCUS15403</name>
</gene>
<dbReference type="OrthoDB" id="6932464at2759"/>
<feature type="region of interest" description="Disordered" evidence="1">
    <location>
        <begin position="39"/>
        <end position="61"/>
    </location>
</feature>
<dbReference type="EMBL" id="CAJOBZ010000070">
    <property type="protein sequence ID" value="CAF4948105.1"/>
    <property type="molecule type" value="Genomic_DNA"/>
</dbReference>
<comment type="caution">
    <text evidence="2">The sequence shown here is derived from an EMBL/GenBank/DDBJ whole genome shotgun (WGS) entry which is preliminary data.</text>
</comment>
<evidence type="ECO:0000313" key="3">
    <source>
        <dbReference type="Proteomes" id="UP000663880"/>
    </source>
</evidence>
<sequence length="98" mass="10943">MEAMQQQVLNLTQPSTVTDLPSELTKLIKCIEQLTKIVGARPRNSRSRSQGPPQPHSRSSFGTKLCWYHRRFSEKASKCIAPCSWTAGNKQGNGQSNQ</sequence>
<evidence type="ECO:0000256" key="1">
    <source>
        <dbReference type="SAM" id="MobiDB-lite"/>
    </source>
</evidence>
<name>A0A821XRR1_9NEOP</name>
<reference evidence="2" key="1">
    <citation type="submission" date="2021-02" db="EMBL/GenBank/DDBJ databases">
        <authorList>
            <person name="Steward A R."/>
        </authorList>
    </citation>
    <scope>NUCLEOTIDE SEQUENCE</scope>
</reference>
<evidence type="ECO:0000313" key="2">
    <source>
        <dbReference type="EMBL" id="CAF4948105.1"/>
    </source>
</evidence>
<protein>
    <submittedName>
        <fullName evidence="2">Uncharacterized protein</fullName>
    </submittedName>
</protein>
<keyword evidence="3" id="KW-1185">Reference proteome</keyword>
<feature type="compositionally biased region" description="Polar residues" evidence="1">
    <location>
        <begin position="47"/>
        <end position="61"/>
    </location>
</feature>
<dbReference type="AlphaFoldDB" id="A0A821XRR1"/>
<accession>A0A821XRR1</accession>
<organism evidence="2 3">
    <name type="scientific">Pieris macdunnoughi</name>
    <dbReference type="NCBI Taxonomy" id="345717"/>
    <lineage>
        <taxon>Eukaryota</taxon>
        <taxon>Metazoa</taxon>
        <taxon>Ecdysozoa</taxon>
        <taxon>Arthropoda</taxon>
        <taxon>Hexapoda</taxon>
        <taxon>Insecta</taxon>
        <taxon>Pterygota</taxon>
        <taxon>Neoptera</taxon>
        <taxon>Endopterygota</taxon>
        <taxon>Lepidoptera</taxon>
        <taxon>Glossata</taxon>
        <taxon>Ditrysia</taxon>
        <taxon>Papilionoidea</taxon>
        <taxon>Pieridae</taxon>
        <taxon>Pierinae</taxon>
        <taxon>Pieris</taxon>
    </lineage>
</organism>
<proteinExistence type="predicted"/>
<dbReference type="Proteomes" id="UP000663880">
    <property type="component" value="Unassembled WGS sequence"/>
</dbReference>